<evidence type="ECO:0000256" key="3">
    <source>
        <dbReference type="ARBA" id="ARBA00022553"/>
    </source>
</evidence>
<keyword evidence="5" id="KW-0418">Kinase</keyword>
<dbReference type="InterPro" id="IPR003594">
    <property type="entry name" value="HATPase_dom"/>
</dbReference>
<feature type="transmembrane region" description="Helical" evidence="7">
    <location>
        <begin position="162"/>
        <end position="183"/>
    </location>
</feature>
<feature type="transmembrane region" description="Helical" evidence="7">
    <location>
        <begin position="132"/>
        <end position="150"/>
    </location>
</feature>
<dbReference type="EC" id="2.7.13.3" evidence="2"/>
<dbReference type="InterPro" id="IPR003661">
    <property type="entry name" value="HisK_dim/P_dom"/>
</dbReference>
<reference evidence="9 10" key="1">
    <citation type="journal article" date="2016" name="Nat. Commun.">
        <title>Thousands of microbial genomes shed light on interconnected biogeochemical processes in an aquifer system.</title>
        <authorList>
            <person name="Anantharaman K."/>
            <person name="Brown C.T."/>
            <person name="Hug L.A."/>
            <person name="Sharon I."/>
            <person name="Castelle C.J."/>
            <person name="Probst A.J."/>
            <person name="Thomas B.C."/>
            <person name="Singh A."/>
            <person name="Wilkins M.J."/>
            <person name="Karaoz U."/>
            <person name="Brodie E.L."/>
            <person name="Williams K.H."/>
            <person name="Hubbard S.S."/>
            <person name="Banfield J.F."/>
        </authorList>
    </citation>
    <scope>NUCLEOTIDE SEQUENCE [LARGE SCALE GENOMIC DNA]</scope>
</reference>
<sequence>MQNLILLSIGLAIVIDFVLLAVLFRERADALVKVFRHLILGALFWNTCTLLFILTESPLLPPFAYISALYFFVARHLFIVKYTHNETPRELRILIGSALILAILAFVPHALFVNPHVSPEGYINVQNGWFTIHFAIYLIYMTFRPLQLLFHYRRNTHHSHELNILTFGMSLYALITISTNFILPVFFDIAFLNTIGPAFSSVFSLIIFYAMGRYQFLHVKLIIQRGIIFSVLFGCVVALYSAITAIFVFLTRNAVHANDFTIALTILIAALLVPPLEQKLRHLTDRVLLQQTYRYGDVTRALAHLFAQHFTTRAILRHTLAYMKATLRLRHIRYHKGMEIPEALRMHNSAWAVSTGAGCIGYVLVGQKRSHDPLTNTDQDILEFYTTILGVALEKARLFEHLEDEVAARTKEIEQIHTEEHSRLAILAHDLKTPLTVLLGTHELVSKAPEITREQFEKLGMPLQAMKRTINEIVRFEHHTEAEYVMVPFSHLLHDIAEQMGVLCDMEKIHFTHAITPNIFLTGDSRSLELMINNILSNAIRYRTKHAPTLSLSLTQEKNTIEVTVSDNGIGIPAVELPRIFMCGYRTENARRLDGTGTGLTMVKKIAEAHGATVHVESTEHIGTTVSIKFQTPAVHSA</sequence>
<evidence type="ECO:0000256" key="6">
    <source>
        <dbReference type="ARBA" id="ARBA00023012"/>
    </source>
</evidence>
<feature type="transmembrane region" description="Helical" evidence="7">
    <location>
        <begin position="60"/>
        <end position="79"/>
    </location>
</feature>
<evidence type="ECO:0000256" key="2">
    <source>
        <dbReference type="ARBA" id="ARBA00012438"/>
    </source>
</evidence>
<dbReference type="SUPFAM" id="SSF55781">
    <property type="entry name" value="GAF domain-like"/>
    <property type="match status" value="1"/>
</dbReference>
<dbReference type="InterPro" id="IPR050351">
    <property type="entry name" value="BphY/WalK/GraS-like"/>
</dbReference>
<dbReference type="PRINTS" id="PR00344">
    <property type="entry name" value="BCTRLSENSOR"/>
</dbReference>
<comment type="caution">
    <text evidence="9">The sequence shown here is derived from an EMBL/GenBank/DDBJ whole genome shotgun (WGS) entry which is preliminary data.</text>
</comment>
<keyword evidence="3" id="KW-0597">Phosphoprotein</keyword>
<dbReference type="SMART" id="SM00387">
    <property type="entry name" value="HATPase_c"/>
    <property type="match status" value="1"/>
</dbReference>
<dbReference type="GO" id="GO:0005886">
    <property type="term" value="C:plasma membrane"/>
    <property type="evidence" value="ECO:0007669"/>
    <property type="project" value="TreeGrafter"/>
</dbReference>
<dbReference type="GO" id="GO:0004721">
    <property type="term" value="F:phosphoprotein phosphatase activity"/>
    <property type="evidence" value="ECO:0007669"/>
    <property type="project" value="TreeGrafter"/>
</dbReference>
<feature type="transmembrane region" description="Helical" evidence="7">
    <location>
        <begin position="35"/>
        <end position="54"/>
    </location>
</feature>
<name>A0A1F6DIY9_9BACT</name>
<dbReference type="Proteomes" id="UP000176511">
    <property type="component" value="Unassembled WGS sequence"/>
</dbReference>
<keyword evidence="6" id="KW-0902">Two-component regulatory system</keyword>
<organism evidence="9 10">
    <name type="scientific">Candidatus Kaiserbacteria bacterium RIFCSPHIGHO2_02_FULL_49_34</name>
    <dbReference type="NCBI Taxonomy" id="1798491"/>
    <lineage>
        <taxon>Bacteria</taxon>
        <taxon>Candidatus Kaiseribacteriota</taxon>
    </lineage>
</organism>
<keyword evidence="7" id="KW-1133">Transmembrane helix</keyword>
<dbReference type="Pfam" id="PF02518">
    <property type="entry name" value="HATPase_c"/>
    <property type="match status" value="1"/>
</dbReference>
<dbReference type="Pfam" id="PF00512">
    <property type="entry name" value="HisKA"/>
    <property type="match status" value="1"/>
</dbReference>
<dbReference type="InterPro" id="IPR004358">
    <property type="entry name" value="Sig_transdc_His_kin-like_C"/>
</dbReference>
<dbReference type="CDD" id="cd00082">
    <property type="entry name" value="HisKA"/>
    <property type="match status" value="1"/>
</dbReference>
<dbReference type="InterPro" id="IPR036890">
    <property type="entry name" value="HATPase_C_sf"/>
</dbReference>
<protein>
    <recommendedName>
        <fullName evidence="2">histidine kinase</fullName>
        <ecNumber evidence="2">2.7.13.3</ecNumber>
    </recommendedName>
</protein>
<evidence type="ECO:0000256" key="1">
    <source>
        <dbReference type="ARBA" id="ARBA00000085"/>
    </source>
</evidence>
<dbReference type="Gene3D" id="1.10.287.130">
    <property type="match status" value="1"/>
</dbReference>
<dbReference type="CDD" id="cd00075">
    <property type="entry name" value="HATPase"/>
    <property type="match status" value="1"/>
</dbReference>
<dbReference type="PANTHER" id="PTHR45453:SF1">
    <property type="entry name" value="PHOSPHATE REGULON SENSOR PROTEIN PHOR"/>
    <property type="match status" value="1"/>
</dbReference>
<dbReference type="PANTHER" id="PTHR45453">
    <property type="entry name" value="PHOSPHATE REGULON SENSOR PROTEIN PHOR"/>
    <property type="match status" value="1"/>
</dbReference>
<gene>
    <name evidence="9" type="ORF">A3C87_03780</name>
</gene>
<evidence type="ECO:0000313" key="9">
    <source>
        <dbReference type="EMBL" id="OGG61297.1"/>
    </source>
</evidence>
<proteinExistence type="predicted"/>
<dbReference type="GO" id="GO:0000155">
    <property type="term" value="F:phosphorelay sensor kinase activity"/>
    <property type="evidence" value="ECO:0007669"/>
    <property type="project" value="InterPro"/>
</dbReference>
<dbReference type="SUPFAM" id="SSF47384">
    <property type="entry name" value="Homodimeric domain of signal transducing histidine kinase"/>
    <property type="match status" value="1"/>
</dbReference>
<comment type="catalytic activity">
    <reaction evidence="1">
        <text>ATP + protein L-histidine = ADP + protein N-phospho-L-histidine.</text>
        <dbReference type="EC" id="2.7.13.3"/>
    </reaction>
</comment>
<dbReference type="EMBL" id="MFLE01000021">
    <property type="protein sequence ID" value="OGG61297.1"/>
    <property type="molecule type" value="Genomic_DNA"/>
</dbReference>
<feature type="transmembrane region" description="Helical" evidence="7">
    <location>
        <begin position="91"/>
        <end position="112"/>
    </location>
</feature>
<keyword evidence="7" id="KW-0472">Membrane</keyword>
<feature type="transmembrane region" description="Helical" evidence="7">
    <location>
        <begin position="189"/>
        <end position="210"/>
    </location>
</feature>
<dbReference type="AlphaFoldDB" id="A0A1F6DIY9"/>
<evidence type="ECO:0000313" key="10">
    <source>
        <dbReference type="Proteomes" id="UP000176511"/>
    </source>
</evidence>
<accession>A0A1F6DIY9</accession>
<dbReference type="InterPro" id="IPR029016">
    <property type="entry name" value="GAF-like_dom_sf"/>
</dbReference>
<evidence type="ECO:0000256" key="5">
    <source>
        <dbReference type="ARBA" id="ARBA00022777"/>
    </source>
</evidence>
<evidence type="ECO:0000256" key="7">
    <source>
        <dbReference type="SAM" id="Phobius"/>
    </source>
</evidence>
<dbReference type="Gene3D" id="3.30.450.40">
    <property type="match status" value="1"/>
</dbReference>
<dbReference type="SUPFAM" id="SSF55874">
    <property type="entry name" value="ATPase domain of HSP90 chaperone/DNA topoisomerase II/histidine kinase"/>
    <property type="match status" value="1"/>
</dbReference>
<dbReference type="PROSITE" id="PS50109">
    <property type="entry name" value="HIS_KIN"/>
    <property type="match status" value="1"/>
</dbReference>
<dbReference type="InterPro" id="IPR036097">
    <property type="entry name" value="HisK_dim/P_sf"/>
</dbReference>
<keyword evidence="7" id="KW-0812">Transmembrane</keyword>
<dbReference type="Gene3D" id="3.30.565.10">
    <property type="entry name" value="Histidine kinase-like ATPase, C-terminal domain"/>
    <property type="match status" value="1"/>
</dbReference>
<dbReference type="GO" id="GO:0016036">
    <property type="term" value="P:cellular response to phosphate starvation"/>
    <property type="evidence" value="ECO:0007669"/>
    <property type="project" value="TreeGrafter"/>
</dbReference>
<feature type="transmembrane region" description="Helical" evidence="7">
    <location>
        <begin position="6"/>
        <end position="23"/>
    </location>
</feature>
<evidence type="ECO:0000259" key="8">
    <source>
        <dbReference type="PROSITE" id="PS50109"/>
    </source>
</evidence>
<feature type="domain" description="Histidine kinase" evidence="8">
    <location>
        <begin position="426"/>
        <end position="634"/>
    </location>
</feature>
<dbReference type="InterPro" id="IPR005467">
    <property type="entry name" value="His_kinase_dom"/>
</dbReference>
<keyword evidence="4" id="KW-0808">Transferase</keyword>
<dbReference type="STRING" id="1798491.A3C87_03780"/>
<feature type="transmembrane region" description="Helical" evidence="7">
    <location>
        <begin position="222"/>
        <end position="250"/>
    </location>
</feature>
<evidence type="ECO:0000256" key="4">
    <source>
        <dbReference type="ARBA" id="ARBA00022679"/>
    </source>
</evidence>